<geneLocation type="plasmid" evidence="2">
    <name>pp13_a</name>
</geneLocation>
<organism evidence="1 2">
    <name type="scientific">Phaeobacter piscinae</name>
    <dbReference type="NCBI Taxonomy" id="1580596"/>
    <lineage>
        <taxon>Bacteria</taxon>
        <taxon>Pseudomonadati</taxon>
        <taxon>Pseudomonadota</taxon>
        <taxon>Alphaproteobacteria</taxon>
        <taxon>Rhodobacterales</taxon>
        <taxon>Roseobacteraceae</taxon>
        <taxon>Phaeobacter</taxon>
    </lineage>
</organism>
<dbReference type="EMBL" id="CP010768">
    <property type="protein sequence ID" value="ATG45466.1"/>
    <property type="molecule type" value="Genomic_DNA"/>
</dbReference>
<dbReference type="Proteomes" id="UP000218606">
    <property type="component" value="Plasmid pP13_a"/>
</dbReference>
<sequence>MSALQLVLSAGGMQPNYLFASVYILTSRKRRIKDGLSALTRGGGVPLYSGAMVLGAL</sequence>
<reference evidence="1 2" key="1">
    <citation type="journal article" date="2017" name="Front. Microbiol.">
        <title>Phaeobacter piscinae sp. nov., a species of the Roseobacter group and potential aquaculture probiont.</title>
        <authorList>
            <person name="Sonnenschein E.C."/>
            <person name="Phippen C.B.W."/>
            <person name="Nielsen K.F."/>
            <person name="Mateiu R.V."/>
            <person name="Melchiorsen J."/>
            <person name="Gram L."/>
            <person name="Overmann J."/>
            <person name="Freese H.M."/>
        </authorList>
    </citation>
    <scope>NUCLEOTIDE SEQUENCE [LARGE SCALE GENOMIC DNA]</scope>
    <source>
        <strain evidence="1 2">P13</strain>
    </source>
</reference>
<evidence type="ECO:0000313" key="2">
    <source>
        <dbReference type="Proteomes" id="UP000218606"/>
    </source>
</evidence>
<name>A0AAN1LCB2_9RHOB</name>
<protein>
    <submittedName>
        <fullName evidence="1">Uncharacterized protein</fullName>
    </submittedName>
</protein>
<proteinExistence type="predicted"/>
<accession>A0AAN1LCB2</accession>
<gene>
    <name evidence="1" type="ORF">PhaeoP13_03583</name>
</gene>
<evidence type="ECO:0000313" key="1">
    <source>
        <dbReference type="EMBL" id="ATG45466.1"/>
    </source>
</evidence>
<dbReference type="AlphaFoldDB" id="A0AAN1LCB2"/>
<keyword evidence="1" id="KW-0614">Plasmid</keyword>